<dbReference type="InterPro" id="IPR027417">
    <property type="entry name" value="P-loop_NTPase"/>
</dbReference>
<dbReference type="PROSITE" id="PS50966">
    <property type="entry name" value="ZF_SWIM"/>
    <property type="match status" value="2"/>
</dbReference>
<evidence type="ECO:0000313" key="9">
    <source>
        <dbReference type="Proteomes" id="UP001138802"/>
    </source>
</evidence>
<evidence type="ECO:0000256" key="1">
    <source>
        <dbReference type="ARBA" id="ARBA00022801"/>
    </source>
</evidence>
<feature type="domain" description="SWIM-type" evidence="5">
    <location>
        <begin position="177"/>
        <end position="215"/>
    </location>
</feature>
<keyword evidence="1" id="KW-0378">Hydrolase</keyword>
<dbReference type="CDD" id="cd17919">
    <property type="entry name" value="DEXHc_Snf"/>
    <property type="match status" value="1"/>
</dbReference>
<dbReference type="AlphaFoldDB" id="A0A9X0WG37"/>
<keyword evidence="2 8" id="KW-0067">ATP-binding</keyword>
<feature type="region of interest" description="Disordered" evidence="4">
    <location>
        <begin position="1"/>
        <end position="22"/>
    </location>
</feature>
<evidence type="ECO:0000259" key="5">
    <source>
        <dbReference type="PROSITE" id="PS50966"/>
    </source>
</evidence>
<accession>A0A9X0WG37</accession>
<evidence type="ECO:0000259" key="6">
    <source>
        <dbReference type="PROSITE" id="PS51192"/>
    </source>
</evidence>
<dbReference type="GO" id="GO:0008270">
    <property type="term" value="F:zinc ion binding"/>
    <property type="evidence" value="ECO:0007669"/>
    <property type="project" value="UniProtKB-KW"/>
</dbReference>
<dbReference type="PROSITE" id="PS51194">
    <property type="entry name" value="HELICASE_CTER"/>
    <property type="match status" value="1"/>
</dbReference>
<reference evidence="8 9" key="1">
    <citation type="journal article" date="2020" name="Microorganisms">
        <title>Osmotic Adaptation and Compatible Solute Biosynthesis of Phototrophic Bacteria as Revealed from Genome Analyses.</title>
        <authorList>
            <person name="Imhoff J.F."/>
            <person name="Rahn T."/>
            <person name="Kunzel S."/>
            <person name="Keller A."/>
            <person name="Neulinger S.C."/>
        </authorList>
    </citation>
    <scope>NUCLEOTIDE SEQUENCE [LARGE SCALE GENOMIC DNA]</scope>
    <source>
        <strain evidence="8 9">DSM 21303</strain>
    </source>
</reference>
<evidence type="ECO:0000256" key="2">
    <source>
        <dbReference type="ARBA" id="ARBA00022806"/>
    </source>
</evidence>
<dbReference type="GO" id="GO:0005524">
    <property type="term" value="F:ATP binding"/>
    <property type="evidence" value="ECO:0007669"/>
    <property type="project" value="InterPro"/>
</dbReference>
<dbReference type="SUPFAM" id="SSF52540">
    <property type="entry name" value="P-loop containing nucleoside triphosphate hydrolases"/>
    <property type="match status" value="2"/>
</dbReference>
<keyword evidence="3" id="KW-0863">Zinc-finger</keyword>
<sequence>MQHSAHDTASTPGGGHSAPLGDPFLLDTEQIEALASSAVVRLGLRYASEYRVVALERMEAGLYARVEDGETEEKLALEIVRHRDGRLLAACECDEATLDTLCVHAIAALFAYSKGQGHEPIDPSCRADARRAALEERLARARAEVRVDPLSESASASGFGLWRARSLQSATHYSSDYRVHIRFLTRRANHCTCPDFATNELGTCKHVEAVLHHLRKRRDFKQISQMPSPRGAVVLDWEADPAPLLRLHRGAEMSIDLQPLLHEHFDADGRFRLRLPDDFLRFVDLVAGHPDLDIGDDALAYARRLAEDGARAIRAAEIGERIRAGGGRLPGVQAKLYPYQTEGVAFLAGRGRALLADDMGLGKTLQGIAAAYWLHLHEGVERVLVICPASLKRQWAREIERFTGACAQVIEGPAAARGVQYRKGTGFYVVNYELVMRDLAVINSELRPDLMILDEAQRIKNWRTKIASTVKQIGSRYAFVLTGTPLENRLEDLYSLMQVINARVLGPLWRYMVDFHITDERGKVLGYRNLSELRRRLAPVMLRRDRSLVRDQLPERIVTRIDAPLSPAQQQIHDDALQAAASLAQISTRRPLTPSEQNRMMAALQRARMACNAAALVDPSMAESHPSSAPKLDELETILDEVCTLSGLKVVVFSQWAMMTELVEQRVRRLGLGSVRLHGGIPSAHRGALIDRFRADDAVQVFISTDAGGVGLNLQNASVLINLDIPWNPAVLDQRIARVHRLGQRQKVQAILMVAPDSYEERVLTLVQGKRELFNNVVDADASEDVVSVSKRLAEILAEDLAARAEPVAAAETPAVAKDLAGTRIDPDAGAAPVSLAPDPVGATAGRADVAPTVPDLDDAVRECVIGLQQAFGQRITRVLGQRRRGEDGGLGGLLVVMDRVEESDDAVASRLSSRVPIALIDRRTLDALSRLGGVSPLADADALYDQVEEGADVSAPSEAPLMRKARDGLGAARLLIQQGCPGPALDLIVAALLSTAACRAGLAHPPSPAQAAVWLYGEALPAGLLEPSEGALLMRAIGLAQARDAVPESMLQGLAEDAAGFLDAARSWRL</sequence>
<dbReference type="InterPro" id="IPR007527">
    <property type="entry name" value="Znf_SWIM"/>
</dbReference>
<dbReference type="InterPro" id="IPR038718">
    <property type="entry name" value="SNF2-like_sf"/>
</dbReference>
<dbReference type="GO" id="GO:0004386">
    <property type="term" value="F:helicase activity"/>
    <property type="evidence" value="ECO:0007669"/>
    <property type="project" value="UniProtKB-KW"/>
</dbReference>
<evidence type="ECO:0000256" key="3">
    <source>
        <dbReference type="PROSITE-ProRule" id="PRU00325"/>
    </source>
</evidence>
<dbReference type="SMART" id="SM00487">
    <property type="entry name" value="DEXDc"/>
    <property type="match status" value="1"/>
</dbReference>
<protein>
    <submittedName>
        <fullName evidence="8">Helicase</fullName>
    </submittedName>
</protein>
<dbReference type="InterPro" id="IPR049730">
    <property type="entry name" value="SNF2/RAD54-like_C"/>
</dbReference>
<dbReference type="Gene3D" id="3.40.50.300">
    <property type="entry name" value="P-loop containing nucleotide triphosphate hydrolases"/>
    <property type="match status" value="1"/>
</dbReference>
<evidence type="ECO:0000259" key="7">
    <source>
        <dbReference type="PROSITE" id="PS51194"/>
    </source>
</evidence>
<dbReference type="Gene3D" id="3.40.50.10810">
    <property type="entry name" value="Tandem AAA-ATPase domain"/>
    <property type="match status" value="1"/>
</dbReference>
<evidence type="ECO:0000256" key="4">
    <source>
        <dbReference type="SAM" id="MobiDB-lite"/>
    </source>
</evidence>
<organism evidence="8 9">
    <name type="scientific">Thiocapsa imhoffii</name>
    <dbReference type="NCBI Taxonomy" id="382777"/>
    <lineage>
        <taxon>Bacteria</taxon>
        <taxon>Pseudomonadati</taxon>
        <taxon>Pseudomonadota</taxon>
        <taxon>Gammaproteobacteria</taxon>
        <taxon>Chromatiales</taxon>
        <taxon>Chromatiaceae</taxon>
        <taxon>Thiocapsa</taxon>
    </lineage>
</organism>
<comment type="caution">
    <text evidence="8">The sequence shown here is derived from an EMBL/GenBank/DDBJ whole genome shotgun (WGS) entry which is preliminary data.</text>
</comment>
<dbReference type="InterPro" id="IPR014001">
    <property type="entry name" value="Helicase_ATP-bd"/>
</dbReference>
<name>A0A9X0WG37_9GAMM</name>
<dbReference type="Pfam" id="PF00271">
    <property type="entry name" value="Helicase_C"/>
    <property type="match status" value="1"/>
</dbReference>
<gene>
    <name evidence="8" type="ORF">CKO25_05170</name>
</gene>
<dbReference type="GO" id="GO:0016787">
    <property type="term" value="F:hydrolase activity"/>
    <property type="evidence" value="ECO:0007669"/>
    <property type="project" value="UniProtKB-KW"/>
</dbReference>
<evidence type="ECO:0000313" key="8">
    <source>
        <dbReference type="EMBL" id="MBK1644054.1"/>
    </source>
</evidence>
<feature type="domain" description="Helicase ATP-binding" evidence="6">
    <location>
        <begin position="344"/>
        <end position="503"/>
    </location>
</feature>
<dbReference type="CDD" id="cd18793">
    <property type="entry name" value="SF2_C_SNF"/>
    <property type="match status" value="1"/>
</dbReference>
<dbReference type="PANTHER" id="PTHR10799">
    <property type="entry name" value="SNF2/RAD54 HELICASE FAMILY"/>
    <property type="match status" value="1"/>
</dbReference>
<dbReference type="EMBL" id="NRSD01000003">
    <property type="protein sequence ID" value="MBK1644054.1"/>
    <property type="molecule type" value="Genomic_DNA"/>
</dbReference>
<dbReference type="Proteomes" id="UP001138802">
    <property type="component" value="Unassembled WGS sequence"/>
</dbReference>
<proteinExistence type="predicted"/>
<dbReference type="InterPro" id="IPR000330">
    <property type="entry name" value="SNF2_N"/>
</dbReference>
<dbReference type="PROSITE" id="PS51192">
    <property type="entry name" value="HELICASE_ATP_BIND_1"/>
    <property type="match status" value="1"/>
</dbReference>
<feature type="domain" description="SWIM-type" evidence="5">
    <location>
        <begin position="77"/>
        <end position="113"/>
    </location>
</feature>
<feature type="domain" description="Helicase C-terminal" evidence="7">
    <location>
        <begin position="634"/>
        <end position="794"/>
    </location>
</feature>
<dbReference type="SMART" id="SM00490">
    <property type="entry name" value="HELICc"/>
    <property type="match status" value="1"/>
</dbReference>
<keyword evidence="3" id="KW-0862">Zinc</keyword>
<dbReference type="InterPro" id="IPR001650">
    <property type="entry name" value="Helicase_C-like"/>
</dbReference>
<keyword evidence="2 8" id="KW-0347">Helicase</keyword>
<keyword evidence="2 8" id="KW-0547">Nucleotide-binding</keyword>
<keyword evidence="3" id="KW-0479">Metal-binding</keyword>
<dbReference type="Pfam" id="PF00176">
    <property type="entry name" value="SNF2-rel_dom"/>
    <property type="match status" value="1"/>
</dbReference>
<keyword evidence="9" id="KW-1185">Reference proteome</keyword>